<evidence type="ECO:0000259" key="11">
    <source>
        <dbReference type="PROSITE" id="PS50268"/>
    </source>
</evidence>
<dbReference type="PANTHER" id="PTHR24025:SF23">
    <property type="entry name" value="NEURAL-CADHERIN"/>
    <property type="match status" value="1"/>
</dbReference>
<sequence>MTYYAFHVPENSFVGTEVGAVIASDTDEGPNAELTYTFDSFSSGQMSHFIIDPDSGAITVASSDLDREKLSSYKAKIKVSDAGQPFYKSSLVEAVINIDDVNDNYPVFTRANYTIAMEEKTEIDTTLLVVVASDMDSDKNADVSYIMDPGMMDGSVAKIYFQVNTSSGVVSTKNIVTYENYQSFIFFIYAVDHGLPPLTGTTTLTIKILDINDNYPVFSPTFYNSEMAYNSQCEKIITQVTATDEDFGQNAAVSYFLQDETSQFLFQVDLLTGELGPVNIAPQHARFVLGVLARDAGTPIRSSKVPATVRVDTFNPDLYVITFRLAISRTAFFARVETFLNKLQHVVQTKFPSAIVRLWCVVEYDGVAQTTSGSRRRLLADQSVDVHLYALRDNTTDSAGNINKEKDFLKQDEFLSVVSANPQGDPGSNIQGDEWDYFGIVNVTPYHEEPKGWFDTDYGKAITAVAILLGLVLLAFWSYFLLICCSACVRRWKKRKSLAKKESEEKEFKERPKNEKFSLWHSGESVAAVSNSDDSEIHKKSVLPSYDGANEMNDTSKERNPSKLTHSQTDHDPAFSKSQHSSLLAYDFKKPVINLKKVKSETESDLSSWKWTIPRLMVVRKNSSDLSNSEDQSTSFEGKAHDRVSGKVYEYNTKTNQREWVN</sequence>
<evidence type="ECO:0000256" key="3">
    <source>
        <dbReference type="ARBA" id="ARBA00022737"/>
    </source>
</evidence>
<accession>A0AAV2H2U7</accession>
<dbReference type="Pfam" id="PF00028">
    <property type="entry name" value="Cadherin"/>
    <property type="match status" value="2"/>
</dbReference>
<feature type="region of interest" description="Disordered" evidence="9">
    <location>
        <begin position="542"/>
        <end position="577"/>
    </location>
</feature>
<dbReference type="PRINTS" id="PR00205">
    <property type="entry name" value="CADHERIN"/>
</dbReference>
<dbReference type="InterPro" id="IPR002126">
    <property type="entry name" value="Cadherin-like_dom"/>
</dbReference>
<dbReference type="PROSITE" id="PS00232">
    <property type="entry name" value="CADHERIN_1"/>
    <property type="match status" value="1"/>
</dbReference>
<comment type="caution">
    <text evidence="12">The sequence shown here is derived from an EMBL/GenBank/DDBJ whole genome shotgun (WGS) entry which is preliminary data.</text>
</comment>
<evidence type="ECO:0000256" key="1">
    <source>
        <dbReference type="ARBA" id="ARBA00004370"/>
    </source>
</evidence>
<keyword evidence="7 10" id="KW-0472">Membrane</keyword>
<dbReference type="Gene3D" id="2.60.40.60">
    <property type="entry name" value="Cadherins"/>
    <property type="match status" value="3"/>
</dbReference>
<dbReference type="AlphaFoldDB" id="A0AAV2H2U7"/>
<feature type="compositionally biased region" description="Polar residues" evidence="9">
    <location>
        <begin position="624"/>
        <end position="636"/>
    </location>
</feature>
<evidence type="ECO:0000313" key="12">
    <source>
        <dbReference type="EMBL" id="CAL1526544.1"/>
    </source>
</evidence>
<keyword evidence="4 8" id="KW-0106">Calcium</keyword>
<dbReference type="InterPro" id="IPR050971">
    <property type="entry name" value="Cadherin-domain_protein"/>
</dbReference>
<evidence type="ECO:0000256" key="2">
    <source>
        <dbReference type="ARBA" id="ARBA00022692"/>
    </source>
</evidence>
<dbReference type="GO" id="GO:0005911">
    <property type="term" value="C:cell-cell junction"/>
    <property type="evidence" value="ECO:0007669"/>
    <property type="project" value="TreeGrafter"/>
</dbReference>
<dbReference type="GO" id="GO:0005509">
    <property type="term" value="F:calcium ion binding"/>
    <property type="evidence" value="ECO:0007669"/>
    <property type="project" value="UniProtKB-UniRule"/>
</dbReference>
<feature type="domain" description="Cadherin" evidence="11">
    <location>
        <begin position="109"/>
        <end position="218"/>
    </location>
</feature>
<keyword evidence="6 10" id="KW-1133">Transmembrane helix</keyword>
<dbReference type="CDD" id="cd11304">
    <property type="entry name" value="Cadherin_repeat"/>
    <property type="match status" value="3"/>
</dbReference>
<dbReference type="PANTHER" id="PTHR24025">
    <property type="entry name" value="DESMOGLEIN FAMILY MEMBER"/>
    <property type="match status" value="1"/>
</dbReference>
<comment type="subcellular location">
    <subcellularLocation>
        <location evidence="1">Membrane</location>
    </subcellularLocation>
</comment>
<proteinExistence type="predicted"/>
<feature type="region of interest" description="Disordered" evidence="9">
    <location>
        <begin position="623"/>
        <end position="649"/>
    </location>
</feature>
<evidence type="ECO:0000256" key="8">
    <source>
        <dbReference type="PROSITE-ProRule" id="PRU00043"/>
    </source>
</evidence>
<evidence type="ECO:0000256" key="5">
    <source>
        <dbReference type="ARBA" id="ARBA00022889"/>
    </source>
</evidence>
<organism evidence="12 13">
    <name type="scientific">Lymnaea stagnalis</name>
    <name type="common">Great pond snail</name>
    <name type="synonym">Helix stagnalis</name>
    <dbReference type="NCBI Taxonomy" id="6523"/>
    <lineage>
        <taxon>Eukaryota</taxon>
        <taxon>Metazoa</taxon>
        <taxon>Spiralia</taxon>
        <taxon>Lophotrochozoa</taxon>
        <taxon>Mollusca</taxon>
        <taxon>Gastropoda</taxon>
        <taxon>Heterobranchia</taxon>
        <taxon>Euthyneura</taxon>
        <taxon>Panpulmonata</taxon>
        <taxon>Hygrophila</taxon>
        <taxon>Lymnaeoidea</taxon>
        <taxon>Lymnaeidae</taxon>
        <taxon>Lymnaea</taxon>
    </lineage>
</organism>
<evidence type="ECO:0000256" key="7">
    <source>
        <dbReference type="ARBA" id="ARBA00023136"/>
    </source>
</evidence>
<dbReference type="InterPro" id="IPR015919">
    <property type="entry name" value="Cadherin-like_sf"/>
</dbReference>
<keyword evidence="2 10" id="KW-0812">Transmembrane</keyword>
<dbReference type="FunFam" id="2.60.40.60:FF:000020">
    <property type="entry name" value="Dachsous cadherin-related 1b"/>
    <property type="match status" value="2"/>
</dbReference>
<dbReference type="SUPFAM" id="SSF49313">
    <property type="entry name" value="Cadherin-like"/>
    <property type="match status" value="3"/>
</dbReference>
<protein>
    <recommendedName>
        <fullName evidence="11">Cadherin domain-containing protein</fullName>
    </recommendedName>
</protein>
<evidence type="ECO:0000256" key="6">
    <source>
        <dbReference type="ARBA" id="ARBA00022989"/>
    </source>
</evidence>
<evidence type="ECO:0000256" key="10">
    <source>
        <dbReference type="SAM" id="Phobius"/>
    </source>
</evidence>
<gene>
    <name evidence="12" type="ORF">GSLYS_00000721001</name>
</gene>
<dbReference type="GO" id="GO:0007156">
    <property type="term" value="P:homophilic cell adhesion via plasma membrane adhesion molecules"/>
    <property type="evidence" value="ECO:0007669"/>
    <property type="project" value="InterPro"/>
</dbReference>
<name>A0AAV2H2U7_LYMST</name>
<dbReference type="EMBL" id="CAXITT010000006">
    <property type="protein sequence ID" value="CAL1526544.1"/>
    <property type="molecule type" value="Genomic_DNA"/>
</dbReference>
<keyword evidence="3" id="KW-0677">Repeat</keyword>
<feature type="domain" description="Cadherin" evidence="11">
    <location>
        <begin position="4"/>
        <end position="108"/>
    </location>
</feature>
<evidence type="ECO:0000256" key="4">
    <source>
        <dbReference type="ARBA" id="ARBA00022837"/>
    </source>
</evidence>
<keyword evidence="13" id="KW-1185">Reference proteome</keyword>
<dbReference type="Proteomes" id="UP001497497">
    <property type="component" value="Unassembled WGS sequence"/>
</dbReference>
<dbReference type="InterPro" id="IPR020894">
    <property type="entry name" value="Cadherin_CS"/>
</dbReference>
<keyword evidence="5" id="KW-0130">Cell adhesion</keyword>
<dbReference type="SMART" id="SM00112">
    <property type="entry name" value="CA"/>
    <property type="match status" value="3"/>
</dbReference>
<feature type="domain" description="Cadherin" evidence="11">
    <location>
        <begin position="219"/>
        <end position="323"/>
    </location>
</feature>
<evidence type="ECO:0000256" key="9">
    <source>
        <dbReference type="SAM" id="MobiDB-lite"/>
    </source>
</evidence>
<reference evidence="12 13" key="1">
    <citation type="submission" date="2024-04" db="EMBL/GenBank/DDBJ databases">
        <authorList>
            <consortium name="Genoscope - CEA"/>
            <person name="William W."/>
        </authorList>
    </citation>
    <scope>NUCLEOTIDE SEQUENCE [LARGE SCALE GENOMIC DNA]</scope>
</reference>
<dbReference type="GO" id="GO:0005886">
    <property type="term" value="C:plasma membrane"/>
    <property type="evidence" value="ECO:0007669"/>
    <property type="project" value="InterPro"/>
</dbReference>
<evidence type="ECO:0000313" key="13">
    <source>
        <dbReference type="Proteomes" id="UP001497497"/>
    </source>
</evidence>
<feature type="transmembrane region" description="Helical" evidence="10">
    <location>
        <begin position="464"/>
        <end position="489"/>
    </location>
</feature>
<dbReference type="PROSITE" id="PS50268">
    <property type="entry name" value="CADHERIN_2"/>
    <property type="match status" value="3"/>
</dbReference>